<dbReference type="InterPro" id="IPR000515">
    <property type="entry name" value="MetI-like"/>
</dbReference>
<dbReference type="AlphaFoldDB" id="A0A6H2H6T3"/>
<keyword evidence="5 7" id="KW-1133">Transmembrane helix</keyword>
<accession>A0A6H2H6T3</accession>
<keyword evidence="2" id="KW-0813">Transport</keyword>
<keyword evidence="10" id="KW-1185">Reference proteome</keyword>
<dbReference type="GO" id="GO:0055085">
    <property type="term" value="P:transmembrane transport"/>
    <property type="evidence" value="ECO:0007669"/>
    <property type="project" value="InterPro"/>
</dbReference>
<organism evidence="9 10">
    <name type="scientific">Polaromonas vacuolata</name>
    <dbReference type="NCBI Taxonomy" id="37448"/>
    <lineage>
        <taxon>Bacteria</taxon>
        <taxon>Pseudomonadati</taxon>
        <taxon>Pseudomonadota</taxon>
        <taxon>Betaproteobacteria</taxon>
        <taxon>Burkholderiales</taxon>
        <taxon>Comamonadaceae</taxon>
        <taxon>Polaromonas</taxon>
    </lineage>
</organism>
<feature type="transmembrane region" description="Helical" evidence="7">
    <location>
        <begin position="72"/>
        <end position="94"/>
    </location>
</feature>
<reference evidence="9 10" key="1">
    <citation type="submission" date="2020-04" db="EMBL/GenBank/DDBJ databases">
        <title>Complete genome of a Psychrophilic, Marine, Gas Vacuolate Bacterium Polaromonas vacuolata KCTC 22033T.</title>
        <authorList>
            <person name="Hwang K."/>
            <person name="Kim K.M."/>
        </authorList>
    </citation>
    <scope>NUCLEOTIDE SEQUENCE [LARGE SCALE GENOMIC DNA]</scope>
    <source>
        <strain evidence="9 10">KCTC 22033</strain>
    </source>
</reference>
<feature type="transmembrane region" description="Helical" evidence="7">
    <location>
        <begin position="391"/>
        <end position="410"/>
    </location>
</feature>
<dbReference type="CDD" id="cd06261">
    <property type="entry name" value="TM_PBP2"/>
    <property type="match status" value="1"/>
</dbReference>
<feature type="transmembrane region" description="Helical" evidence="7">
    <location>
        <begin position="422"/>
        <end position="444"/>
    </location>
</feature>
<evidence type="ECO:0000256" key="6">
    <source>
        <dbReference type="ARBA" id="ARBA00023136"/>
    </source>
</evidence>
<evidence type="ECO:0000313" key="10">
    <source>
        <dbReference type="Proteomes" id="UP000502041"/>
    </source>
</evidence>
<proteinExistence type="predicted"/>
<dbReference type="SUPFAM" id="SSF161098">
    <property type="entry name" value="MetI-like"/>
    <property type="match status" value="2"/>
</dbReference>
<feature type="transmembrane region" description="Helical" evidence="7">
    <location>
        <begin position="154"/>
        <end position="178"/>
    </location>
</feature>
<dbReference type="InterPro" id="IPR035906">
    <property type="entry name" value="MetI-like_sf"/>
</dbReference>
<name>A0A6H2H6T3_9BURK</name>
<feature type="transmembrane region" description="Helical" evidence="7">
    <location>
        <begin position="356"/>
        <end position="379"/>
    </location>
</feature>
<evidence type="ECO:0000259" key="8">
    <source>
        <dbReference type="PROSITE" id="PS50928"/>
    </source>
</evidence>
<keyword evidence="3" id="KW-1003">Cell membrane</keyword>
<evidence type="ECO:0000256" key="5">
    <source>
        <dbReference type="ARBA" id="ARBA00022989"/>
    </source>
</evidence>
<dbReference type="PANTHER" id="PTHR30183:SF6">
    <property type="entry name" value="INNER MEMBRANE ABC TRANSPORTER PERMEASE PROTEIN YNJC"/>
    <property type="match status" value="1"/>
</dbReference>
<feature type="domain" description="ABC transmembrane type-1" evidence="8">
    <location>
        <begin position="68"/>
        <end position="279"/>
    </location>
</feature>
<evidence type="ECO:0000256" key="2">
    <source>
        <dbReference type="ARBA" id="ARBA00022448"/>
    </source>
</evidence>
<feature type="transmembrane region" description="Helical" evidence="7">
    <location>
        <begin position="520"/>
        <end position="541"/>
    </location>
</feature>
<gene>
    <name evidence="9" type="primary">ynjC</name>
    <name evidence="9" type="ORF">HC248_00873</name>
</gene>
<dbReference type="Proteomes" id="UP000502041">
    <property type="component" value="Chromosome"/>
</dbReference>
<feature type="transmembrane region" description="Helical" evidence="7">
    <location>
        <begin position="307"/>
        <end position="336"/>
    </location>
</feature>
<keyword evidence="4 7" id="KW-0812">Transmembrane</keyword>
<dbReference type="Gene3D" id="1.10.3720.10">
    <property type="entry name" value="MetI-like"/>
    <property type="match status" value="2"/>
</dbReference>
<feature type="transmembrane region" description="Helical" evidence="7">
    <location>
        <begin position="23"/>
        <end position="46"/>
    </location>
</feature>
<feature type="transmembrane region" description="Helical" evidence="7">
    <location>
        <begin position="106"/>
        <end position="125"/>
    </location>
</feature>
<dbReference type="EMBL" id="CP051461">
    <property type="protein sequence ID" value="QJC55592.1"/>
    <property type="molecule type" value="Genomic_DNA"/>
</dbReference>
<dbReference type="PROSITE" id="PS50928">
    <property type="entry name" value="ABC_TM1"/>
    <property type="match status" value="1"/>
</dbReference>
<evidence type="ECO:0000256" key="7">
    <source>
        <dbReference type="SAM" id="Phobius"/>
    </source>
</evidence>
<evidence type="ECO:0000256" key="3">
    <source>
        <dbReference type="ARBA" id="ARBA00022475"/>
    </source>
</evidence>
<feature type="transmembrane region" description="Helical" evidence="7">
    <location>
        <begin position="259"/>
        <end position="286"/>
    </location>
</feature>
<dbReference type="GO" id="GO:0005886">
    <property type="term" value="C:plasma membrane"/>
    <property type="evidence" value="ECO:0007669"/>
    <property type="project" value="UniProtKB-SubCell"/>
</dbReference>
<comment type="subcellular location">
    <subcellularLocation>
        <location evidence="1">Cell membrane</location>
        <topology evidence="1">Multi-pass membrane protein</topology>
    </subcellularLocation>
</comment>
<dbReference type="KEGG" id="pvac:HC248_00873"/>
<dbReference type="PANTHER" id="PTHR30183">
    <property type="entry name" value="MOLYBDENUM TRANSPORT SYSTEM PERMEASE PROTEIN MODB"/>
    <property type="match status" value="1"/>
</dbReference>
<keyword evidence="6 7" id="KW-0472">Membrane</keyword>
<protein>
    <submittedName>
        <fullName evidence="9">Inner membrane ABC transporter permease protein YnjC</fullName>
    </submittedName>
</protein>
<feature type="transmembrane region" description="Helical" evidence="7">
    <location>
        <begin position="474"/>
        <end position="491"/>
    </location>
</feature>
<evidence type="ECO:0000256" key="4">
    <source>
        <dbReference type="ARBA" id="ARBA00022692"/>
    </source>
</evidence>
<evidence type="ECO:0000313" key="9">
    <source>
        <dbReference type="EMBL" id="QJC55592.1"/>
    </source>
</evidence>
<sequence>MVKALRQQLNFSRRIRLTDNPRTLWLAILPVLLIIAPVLPGLYWALSPAWEAQVWQQLWLDPQLPQALESTLISSLLGSFLAALSAATLAMLIYPSALWIRLQRHLALLLSVPHAAFAVGMFFLLSPSGWLARAIAPVLGWVSPPTWISVQDPFGLSLALALAIKESWFLLWVLMALLGEQAVSRQMLVARSLGYGRLQIWRAVLWPQLLPRLAWPMAAVLAYGLSVVDMSLVLGPGTPPTLAVLVWQWLIDANPDKQALGAAASLLLLVLLLAVGGFARLAWLVYRRQKKQHLPTGKRQPRAAPAWLKLHIPLLGIGYLVVALLLLWSLAGPWFFPDFWPQSLTLRSWQGLNWQPFWTTLWLATASSVLCVATTLVWLEWGPKRFNGIIYLPLIVPVLPLVAGQYAALLRLRLDGQALGVLWSHLLMVLPYTLLTLVGAYRAFDARLMTCARALGHSRLSACLQLKWPLLQRPIAACLAIGFAISVAQYLPTLFAGGGRFATVTTEAVALSAGGNRRVLAVQALLQVVLPLAAFALAALWPRFNSRNRLGLR</sequence>
<evidence type="ECO:0000256" key="1">
    <source>
        <dbReference type="ARBA" id="ARBA00004651"/>
    </source>
</evidence>